<keyword evidence="1" id="KW-0808">Transferase</keyword>
<dbReference type="EMBL" id="JAMZIH010006003">
    <property type="protein sequence ID" value="KAJ1674391.1"/>
    <property type="molecule type" value="Genomic_DNA"/>
</dbReference>
<protein>
    <submittedName>
        <fullName evidence="1">CDP-diacylglycerol-serine O-phosphatidyltransferase</fullName>
        <ecNumber evidence="1">2.7.8.8</ecNumber>
    </submittedName>
</protein>
<sequence length="203" mass="22073">MATNDDVPSSLRSRSATATNGNEEKEHRKEEKPKPYYSSDPPVRFSMVRSFYLADLVTLGNGVCGCLAVMFAMKAILTQDSEFLYSAFWCVPLGVFFDIMDGRIARWRKSASLLGQELDSLADLISFGLAPAALGFACGFQKLLDLCVLTYFVCCGLARLARFNATVAELSKGNCGKVKYFEGTPIPTSLAIVGMLAYGVKTG</sequence>
<dbReference type="EC" id="2.7.8.8" evidence="1"/>
<evidence type="ECO:0000313" key="2">
    <source>
        <dbReference type="Proteomes" id="UP001145114"/>
    </source>
</evidence>
<reference evidence="1" key="1">
    <citation type="submission" date="2022-06" db="EMBL/GenBank/DDBJ databases">
        <title>Phylogenomic reconstructions and comparative analyses of Kickxellomycotina fungi.</title>
        <authorList>
            <person name="Reynolds N.K."/>
            <person name="Stajich J.E."/>
            <person name="Barry K."/>
            <person name="Grigoriev I.V."/>
            <person name="Crous P."/>
            <person name="Smith M.E."/>
        </authorList>
    </citation>
    <scope>NUCLEOTIDE SEQUENCE</scope>
    <source>
        <strain evidence="1">RSA 2271</strain>
    </source>
</reference>
<proteinExistence type="predicted"/>
<dbReference type="Proteomes" id="UP001145114">
    <property type="component" value="Unassembled WGS sequence"/>
</dbReference>
<evidence type="ECO:0000313" key="1">
    <source>
        <dbReference type="EMBL" id="KAJ1674391.1"/>
    </source>
</evidence>
<name>A0ACC1HDH7_9FUNG</name>
<gene>
    <name evidence="1" type="primary">CHO1</name>
    <name evidence="1" type="ORF">EV182_003369</name>
</gene>
<comment type="caution">
    <text evidence="1">The sequence shown here is derived from an EMBL/GenBank/DDBJ whole genome shotgun (WGS) entry which is preliminary data.</text>
</comment>
<accession>A0ACC1HDH7</accession>
<keyword evidence="2" id="KW-1185">Reference proteome</keyword>
<feature type="non-terminal residue" evidence="1">
    <location>
        <position position="203"/>
    </location>
</feature>
<organism evidence="1 2">
    <name type="scientific">Spiromyces aspiralis</name>
    <dbReference type="NCBI Taxonomy" id="68401"/>
    <lineage>
        <taxon>Eukaryota</taxon>
        <taxon>Fungi</taxon>
        <taxon>Fungi incertae sedis</taxon>
        <taxon>Zoopagomycota</taxon>
        <taxon>Kickxellomycotina</taxon>
        <taxon>Kickxellomycetes</taxon>
        <taxon>Kickxellales</taxon>
        <taxon>Kickxellaceae</taxon>
        <taxon>Spiromyces</taxon>
    </lineage>
</organism>